<dbReference type="Proteomes" id="UP000823405">
    <property type="component" value="Unassembled WGS sequence"/>
</dbReference>
<organism evidence="1 2">
    <name type="scientific">Linnemannia gamsii</name>
    <dbReference type="NCBI Taxonomy" id="64522"/>
    <lineage>
        <taxon>Eukaryota</taxon>
        <taxon>Fungi</taxon>
        <taxon>Fungi incertae sedis</taxon>
        <taxon>Mucoromycota</taxon>
        <taxon>Mortierellomycotina</taxon>
        <taxon>Mortierellomycetes</taxon>
        <taxon>Mortierellales</taxon>
        <taxon>Mortierellaceae</taxon>
        <taxon>Linnemannia</taxon>
    </lineage>
</organism>
<gene>
    <name evidence="1" type="ORF">BGZ97_002695</name>
</gene>
<dbReference type="InterPro" id="IPR032675">
    <property type="entry name" value="LRR_dom_sf"/>
</dbReference>
<evidence type="ECO:0008006" key="3">
    <source>
        <dbReference type="Google" id="ProtNLM"/>
    </source>
</evidence>
<proteinExistence type="predicted"/>
<dbReference type="OrthoDB" id="2409354at2759"/>
<evidence type="ECO:0000313" key="1">
    <source>
        <dbReference type="EMBL" id="KAG0319142.1"/>
    </source>
</evidence>
<protein>
    <recommendedName>
        <fullName evidence="3">F-box domain-containing protein</fullName>
    </recommendedName>
</protein>
<dbReference type="AlphaFoldDB" id="A0A9P6UTX5"/>
<name>A0A9P6UTX5_9FUNG</name>
<dbReference type="EMBL" id="JAAAIN010000160">
    <property type="protein sequence ID" value="KAG0319142.1"/>
    <property type="molecule type" value="Genomic_DNA"/>
</dbReference>
<evidence type="ECO:0000313" key="2">
    <source>
        <dbReference type="Proteomes" id="UP000823405"/>
    </source>
</evidence>
<sequence>MPPFSDPHSSVLPSSTLLHPSATVTFFSIPELVSHLGYFLSAQDIARFRATNKAYYKFFQNHFWRTVNLLVDEDWLKHPHSKTVCLLDSRPAIRSFAHVAEHLKPGVPLMHVSSRELLQDLRATAQELLAMTTLPLDAVSKRPDWVLSNSSDTRNGCFSAIYIAYSANAGLLFPPMTNLTRLECVHKPGNLNEWLSLPSRCPATNRMATMFLCWVLYFNKGLTHIRFDGVDLTAHKPVRVLAQTLSGLAHLKSLELSTLMTPLDQTRDLVGEYLLFHCNHTLETFHLKAEIDVTSRTFPVVVTPWYDHTLTEEYHQEHAPPNWMKSSFSPAASEIGGVGIPRMPMPFLKSLRMPDKTEMGYTDELCPVLENCPALESLVLPTVGQRPLDIDRLLSIIKEQPLRLKRLTVDYPKKYDEFHETPGSVIEILEPHTLESLSISFFKEGPYTCLTSKLFRHSETLCDLIFDAVECLYSTTILNFLGSCRALKKLVVRRGRSNCSGNGSSDDGGSEEDLSALQNISIAVTHAITKPWVCLGISHLEIPVMLDWLAYTVPMEQEKDKSWKWIHDWHHTQGNTYWIALKTFYQKIGALRQLEVLDLKACVVYPGNSASGATWSDVTLPGMLLMPYQQPPKVPSSSSFLSITSPPPPPGFLDLLGGLTKLRELRGSVRVDLPGMVSAMRLDSYRWIATHWPALKVAEFLQPGYQSAFVYTLPPHLTWLYTERPFLKLAADKKLDKSPSK</sequence>
<comment type="caution">
    <text evidence="1">The sequence shown here is derived from an EMBL/GenBank/DDBJ whole genome shotgun (WGS) entry which is preliminary data.</text>
</comment>
<dbReference type="SUPFAM" id="SSF52047">
    <property type="entry name" value="RNI-like"/>
    <property type="match status" value="1"/>
</dbReference>
<reference evidence="1" key="1">
    <citation type="journal article" date="2020" name="Fungal Divers.">
        <title>Resolving the Mortierellaceae phylogeny through synthesis of multi-gene phylogenetics and phylogenomics.</title>
        <authorList>
            <person name="Vandepol N."/>
            <person name="Liber J."/>
            <person name="Desiro A."/>
            <person name="Na H."/>
            <person name="Kennedy M."/>
            <person name="Barry K."/>
            <person name="Grigoriev I.V."/>
            <person name="Miller A.N."/>
            <person name="O'Donnell K."/>
            <person name="Stajich J.E."/>
            <person name="Bonito G."/>
        </authorList>
    </citation>
    <scope>NUCLEOTIDE SEQUENCE</scope>
    <source>
        <strain evidence="1">NVP60</strain>
    </source>
</reference>
<dbReference type="Gene3D" id="3.80.10.10">
    <property type="entry name" value="Ribonuclease Inhibitor"/>
    <property type="match status" value="1"/>
</dbReference>
<accession>A0A9P6UTX5</accession>
<keyword evidence="2" id="KW-1185">Reference proteome</keyword>